<feature type="domain" description="T6SS Phospholipase effector Tle1-like catalytic" evidence="2">
    <location>
        <begin position="9"/>
        <end position="350"/>
    </location>
</feature>
<name>A0A7R7XZ42_9EURO</name>
<accession>A0A7R7XZ42</accession>
<dbReference type="PANTHER" id="PTHR33840">
    <property type="match status" value="1"/>
</dbReference>
<keyword evidence="4" id="KW-1185">Reference proteome</keyword>
<reference evidence="3" key="1">
    <citation type="submission" date="2021-01" db="EMBL/GenBank/DDBJ databases">
        <authorList>
            <consortium name="Aspergillus puulaauensis MK2 genome sequencing consortium"/>
            <person name="Kazuki M."/>
            <person name="Futagami T."/>
        </authorList>
    </citation>
    <scope>NUCLEOTIDE SEQUENCE</scope>
    <source>
        <strain evidence="3">MK2</strain>
    </source>
</reference>
<dbReference type="EMBL" id="AP024450">
    <property type="protein sequence ID" value="BCS30167.1"/>
    <property type="molecule type" value="Genomic_DNA"/>
</dbReference>
<dbReference type="OrthoDB" id="3162439at2759"/>
<dbReference type="Proteomes" id="UP000654913">
    <property type="component" value="Chromosome 8"/>
</dbReference>
<feature type="region of interest" description="Disordered" evidence="1">
    <location>
        <begin position="241"/>
        <end position="304"/>
    </location>
</feature>
<reference evidence="3" key="2">
    <citation type="submission" date="2021-02" db="EMBL/GenBank/DDBJ databases">
        <title>Aspergillus puulaauensis MK2 genome sequence.</title>
        <authorList>
            <person name="Futagami T."/>
            <person name="Mori K."/>
            <person name="Kadooka C."/>
            <person name="Tanaka T."/>
        </authorList>
    </citation>
    <scope>NUCLEOTIDE SEQUENCE</scope>
    <source>
        <strain evidence="3">MK2</strain>
    </source>
</reference>
<dbReference type="RefSeq" id="XP_041562353.1">
    <property type="nucleotide sequence ID" value="XM_041696753.1"/>
</dbReference>
<proteinExistence type="predicted"/>
<dbReference type="Pfam" id="PF09994">
    <property type="entry name" value="T6SS_Tle1-like_cat"/>
    <property type="match status" value="1"/>
</dbReference>
<protein>
    <recommendedName>
        <fullName evidence="2">T6SS Phospholipase effector Tle1-like catalytic domain-containing protein</fullName>
    </recommendedName>
</protein>
<evidence type="ECO:0000259" key="2">
    <source>
        <dbReference type="Pfam" id="PF09994"/>
    </source>
</evidence>
<dbReference type="PANTHER" id="PTHR33840:SF2">
    <property type="entry name" value="TLE1 PHOSPHOLIPASE DOMAIN-CONTAINING PROTEIN"/>
    <property type="match status" value="1"/>
</dbReference>
<sequence length="532" mass="61412">MDRPASTNKEFVLCFDGTGYKFRGDDTDSNVIKIYRMLDRNKPSQFHYYQPGIGTYTTSIWQSYEAHKNRLKRWFLNTKDAAVGTTFDEHVMDGYRYLMRFYCPGDCIYIFGFSRGAYVARMVAEMLDHIGLLEAGNEGKVGYVWNIYSQWAKQSNSIDTEQAEKDRLYEYMKALRETFCRPVSQVRFLGLFDTVNSIPRFEVNRNKFLFPYTAKTSARVIRHAVAIDEHRAKFREDLLSDSNPNISEKERKRRARMQGDGQLQQGHYSGEAFYRPSRRQTVDSGDRTLTGSPRASYDAGGCSEDTSYDQDIEEVWFAGSHADIGGGVKLDDDDECFGLSHVPLVWMVNEAQRAGLKFDPEKRKLFHCFDDSEDTYLPGAEKATGDQQETTERSQFRSALWRAATTSRIHDFLRYGQGVAWSTVLTWKIVEYLPLRRMGLQEDGSWRPVRWPVPLGERRDVPKDARVHASAIRRMQANSNYRPDNLIRGKRWKKKCPQEYGIGTWEVYAHHGCPIRETYKKMPDTTGCSGSV</sequence>
<organism evidence="3 4">
    <name type="scientific">Aspergillus puulaauensis</name>
    <dbReference type="NCBI Taxonomy" id="1220207"/>
    <lineage>
        <taxon>Eukaryota</taxon>
        <taxon>Fungi</taxon>
        <taxon>Dikarya</taxon>
        <taxon>Ascomycota</taxon>
        <taxon>Pezizomycotina</taxon>
        <taxon>Eurotiomycetes</taxon>
        <taxon>Eurotiomycetidae</taxon>
        <taxon>Eurotiales</taxon>
        <taxon>Aspergillaceae</taxon>
        <taxon>Aspergillus</taxon>
    </lineage>
</organism>
<evidence type="ECO:0000256" key="1">
    <source>
        <dbReference type="SAM" id="MobiDB-lite"/>
    </source>
</evidence>
<evidence type="ECO:0000313" key="4">
    <source>
        <dbReference type="Proteomes" id="UP000654913"/>
    </source>
</evidence>
<dbReference type="GeneID" id="64980164"/>
<dbReference type="AlphaFoldDB" id="A0A7R7XZ42"/>
<evidence type="ECO:0000313" key="3">
    <source>
        <dbReference type="EMBL" id="BCS30167.1"/>
    </source>
</evidence>
<dbReference type="KEGG" id="apuu:APUU_80470S"/>
<dbReference type="InterPro" id="IPR018712">
    <property type="entry name" value="Tle1-like_cat"/>
</dbReference>
<gene>
    <name evidence="3" type="ORF">APUU_80470S</name>
</gene>